<evidence type="ECO:0000313" key="5">
    <source>
        <dbReference type="Proteomes" id="UP000199649"/>
    </source>
</evidence>
<evidence type="ECO:0000259" key="3">
    <source>
        <dbReference type="Pfam" id="PF22504"/>
    </source>
</evidence>
<dbReference type="InterPro" id="IPR054262">
    <property type="entry name" value="DUF6993"/>
</dbReference>
<accession>A0A1H1L4W7</accession>
<evidence type="ECO:0000313" key="4">
    <source>
        <dbReference type="EMBL" id="SDR69380.1"/>
    </source>
</evidence>
<dbReference type="EMBL" id="LT629734">
    <property type="protein sequence ID" value="SDR69380.1"/>
    <property type="molecule type" value="Genomic_DNA"/>
</dbReference>
<dbReference type="Pfam" id="PF22504">
    <property type="entry name" value="DUF6993"/>
    <property type="match status" value="1"/>
</dbReference>
<evidence type="ECO:0000256" key="2">
    <source>
        <dbReference type="SAM" id="SignalP"/>
    </source>
</evidence>
<gene>
    <name evidence="4" type="ORF">SAMN04489719_0409</name>
</gene>
<feature type="signal peptide" evidence="2">
    <location>
        <begin position="1"/>
        <end position="23"/>
    </location>
</feature>
<organism evidence="4 5">
    <name type="scientific">Agrococcus carbonis</name>
    <dbReference type="NCBI Taxonomy" id="684552"/>
    <lineage>
        <taxon>Bacteria</taxon>
        <taxon>Bacillati</taxon>
        <taxon>Actinomycetota</taxon>
        <taxon>Actinomycetes</taxon>
        <taxon>Micrococcales</taxon>
        <taxon>Microbacteriaceae</taxon>
        <taxon>Agrococcus</taxon>
    </lineage>
</organism>
<dbReference type="AlphaFoldDB" id="A0A1H1L4W7"/>
<evidence type="ECO:0000256" key="1">
    <source>
        <dbReference type="SAM" id="MobiDB-lite"/>
    </source>
</evidence>
<name>A0A1H1L4W7_9MICO</name>
<feature type="compositionally biased region" description="Low complexity" evidence="1">
    <location>
        <begin position="26"/>
        <end position="45"/>
    </location>
</feature>
<feature type="domain" description="DUF6993" evidence="3">
    <location>
        <begin position="56"/>
        <end position="135"/>
    </location>
</feature>
<proteinExistence type="predicted"/>
<dbReference type="Proteomes" id="UP000199649">
    <property type="component" value="Chromosome I"/>
</dbReference>
<feature type="chain" id="PRO_5009253139" description="DUF6993 domain-containing protein" evidence="2">
    <location>
        <begin position="24"/>
        <end position="140"/>
    </location>
</feature>
<sequence length="140" mass="14008">MRRTAAVVSLAVLALGLAGCSPAPEPTTGTPAPGDSAPAPAPSATEDAELAAFRDALEGHSPADPDALVSALEAAGFARDTIERTRELDSLGAPVTFLEVAVRGDSDCLLGQVGEGEATAMRAELLGGGRCLVGDVIVLD</sequence>
<dbReference type="RefSeq" id="WP_092665479.1">
    <property type="nucleotide sequence ID" value="NZ_LT629734.1"/>
</dbReference>
<dbReference type="STRING" id="684552.SAMN04489719_0409"/>
<dbReference type="PROSITE" id="PS51257">
    <property type="entry name" value="PROKAR_LIPOPROTEIN"/>
    <property type="match status" value="1"/>
</dbReference>
<feature type="region of interest" description="Disordered" evidence="1">
    <location>
        <begin position="24"/>
        <end position="47"/>
    </location>
</feature>
<keyword evidence="5" id="KW-1185">Reference proteome</keyword>
<keyword evidence="2" id="KW-0732">Signal</keyword>
<reference evidence="5" key="1">
    <citation type="submission" date="2016-10" db="EMBL/GenBank/DDBJ databases">
        <authorList>
            <person name="Varghese N."/>
            <person name="Submissions S."/>
        </authorList>
    </citation>
    <scope>NUCLEOTIDE SEQUENCE [LARGE SCALE GENOMIC DNA]</scope>
    <source>
        <strain evidence="5">DSM 22965</strain>
    </source>
</reference>
<dbReference type="OrthoDB" id="5125712at2"/>
<protein>
    <recommendedName>
        <fullName evidence="3">DUF6993 domain-containing protein</fullName>
    </recommendedName>
</protein>